<keyword evidence="1" id="KW-0812">Transmembrane</keyword>
<dbReference type="EMBL" id="BKAB01000012">
    <property type="protein sequence ID" value="GEP23438.1"/>
    <property type="molecule type" value="Genomic_DNA"/>
</dbReference>
<keyword evidence="1" id="KW-0472">Membrane</keyword>
<comment type="caution">
    <text evidence="2">The sequence shown here is derived from an EMBL/GenBank/DDBJ whole genome shotgun (WGS) entry which is preliminary data.</text>
</comment>
<organism evidence="2 3">
    <name type="scientific">Lentilactobacillus diolivorans</name>
    <dbReference type="NCBI Taxonomy" id="179838"/>
    <lineage>
        <taxon>Bacteria</taxon>
        <taxon>Bacillati</taxon>
        <taxon>Bacillota</taxon>
        <taxon>Bacilli</taxon>
        <taxon>Lactobacillales</taxon>
        <taxon>Lactobacillaceae</taxon>
        <taxon>Lentilactobacillus</taxon>
    </lineage>
</organism>
<keyword evidence="3" id="KW-1185">Reference proteome</keyword>
<protein>
    <submittedName>
        <fullName evidence="2">Uncharacterized protein</fullName>
    </submittedName>
</protein>
<gene>
    <name evidence="2" type="ORF">LDI01_10310</name>
</gene>
<evidence type="ECO:0000256" key="1">
    <source>
        <dbReference type="SAM" id="Phobius"/>
    </source>
</evidence>
<accession>A0ABQ0XBH0</accession>
<name>A0ABQ0XBH0_9LACO</name>
<dbReference type="Proteomes" id="UP000321409">
    <property type="component" value="Unassembled WGS sequence"/>
</dbReference>
<proteinExistence type="predicted"/>
<keyword evidence="1" id="KW-1133">Transmembrane helix</keyword>
<feature type="transmembrane region" description="Helical" evidence="1">
    <location>
        <begin position="143"/>
        <end position="161"/>
    </location>
</feature>
<sequence>MRIIKTVIKYCYFVLSGLLAFFLVLLFYGSITFPYLVDKSGASALQFQMNYSLVDLYFLFNLLILLPIIRHYLPRLYSSKSVAFETYKDKAMKLHHQDIQNNHKGHSWTPDHVTSNPWEYSASQTQSYGDVSTWGFNIFKNSVINILVILVGILFLIPIIIRRGKQTSKATKSTVKSPSSKD</sequence>
<evidence type="ECO:0000313" key="3">
    <source>
        <dbReference type="Proteomes" id="UP000321409"/>
    </source>
</evidence>
<feature type="transmembrane region" description="Helical" evidence="1">
    <location>
        <begin position="12"/>
        <end position="36"/>
    </location>
</feature>
<reference evidence="2 3" key="1">
    <citation type="submission" date="2019-07" db="EMBL/GenBank/DDBJ databases">
        <title>Whole genome shotgun sequence of Lactobacillus diolivorans NBRC 107869.</title>
        <authorList>
            <person name="Hosoyama A."/>
            <person name="Uohara A."/>
            <person name="Ohji S."/>
            <person name="Ichikawa N."/>
        </authorList>
    </citation>
    <scope>NUCLEOTIDE SEQUENCE [LARGE SCALE GENOMIC DNA]</scope>
    <source>
        <strain evidence="2 3">NBRC 107869</strain>
    </source>
</reference>
<evidence type="ECO:0000313" key="2">
    <source>
        <dbReference type="EMBL" id="GEP23438.1"/>
    </source>
</evidence>
<feature type="transmembrane region" description="Helical" evidence="1">
    <location>
        <begin position="56"/>
        <end position="73"/>
    </location>
</feature>